<dbReference type="InterPro" id="IPR001650">
    <property type="entry name" value="Helicase_C-like"/>
</dbReference>
<reference evidence="7 8" key="1">
    <citation type="journal article" date="2011" name="J. Bacteriol.">
        <title>Genome sequence of Chthoniobacter flavus Ellin428, an aerobic heterotrophic soil bacterium.</title>
        <authorList>
            <person name="Kant R."/>
            <person name="van Passel M.W."/>
            <person name="Palva A."/>
            <person name="Lucas S."/>
            <person name="Lapidus A."/>
            <person name="Glavina Del Rio T."/>
            <person name="Dalin E."/>
            <person name="Tice H."/>
            <person name="Bruce D."/>
            <person name="Goodwin L."/>
            <person name="Pitluck S."/>
            <person name="Larimer F.W."/>
            <person name="Land M.L."/>
            <person name="Hauser L."/>
            <person name="Sangwan P."/>
            <person name="de Vos W.M."/>
            <person name="Janssen P.H."/>
            <person name="Smidt H."/>
        </authorList>
    </citation>
    <scope>NUCLEOTIDE SEQUENCE [LARGE SCALE GENOMIC DNA]</scope>
    <source>
        <strain evidence="7 8">Ellin428</strain>
    </source>
</reference>
<accession>B4D356</accession>
<comment type="caution">
    <text evidence="7">The sequence shown here is derived from an EMBL/GenBank/DDBJ whole genome shotgun (WGS) entry which is preliminary data.</text>
</comment>
<keyword evidence="3 7" id="KW-0347">Helicase</keyword>
<keyword evidence="8" id="KW-1185">Reference proteome</keyword>
<dbReference type="Proteomes" id="UP000005824">
    <property type="component" value="Unassembled WGS sequence"/>
</dbReference>
<dbReference type="STRING" id="497964.CfE428DRAFT_3344"/>
<dbReference type="InterPro" id="IPR014001">
    <property type="entry name" value="Helicase_ATP-bd"/>
</dbReference>
<dbReference type="SMART" id="SM00490">
    <property type="entry name" value="HELICc"/>
    <property type="match status" value="1"/>
</dbReference>
<keyword evidence="2" id="KW-0378">Hydrolase</keyword>
<protein>
    <submittedName>
        <fullName evidence="7">DEAD/DEAH box helicase domain protein</fullName>
    </submittedName>
</protein>
<dbReference type="SUPFAM" id="SSF52540">
    <property type="entry name" value="P-loop containing nucleoside triphosphate hydrolases"/>
    <property type="match status" value="1"/>
</dbReference>
<dbReference type="EMBL" id="ABVL01000009">
    <property type="protein sequence ID" value="EDY19167.1"/>
    <property type="molecule type" value="Genomic_DNA"/>
</dbReference>
<gene>
    <name evidence="7" type="ORF">CfE428DRAFT_3344</name>
</gene>
<evidence type="ECO:0000256" key="4">
    <source>
        <dbReference type="ARBA" id="ARBA00022840"/>
    </source>
</evidence>
<feature type="domain" description="Helicase ATP-binding" evidence="5">
    <location>
        <begin position="1"/>
        <end position="141"/>
    </location>
</feature>
<dbReference type="AlphaFoldDB" id="B4D356"/>
<dbReference type="PROSITE" id="PS51192">
    <property type="entry name" value="HELICASE_ATP_BIND_1"/>
    <property type="match status" value="1"/>
</dbReference>
<dbReference type="InterPro" id="IPR050699">
    <property type="entry name" value="RNA-DNA_Helicase"/>
</dbReference>
<dbReference type="GO" id="GO:0005524">
    <property type="term" value="F:ATP binding"/>
    <property type="evidence" value="ECO:0007669"/>
    <property type="project" value="UniProtKB-KW"/>
</dbReference>
<dbReference type="PANTHER" id="PTHR12131">
    <property type="entry name" value="ATP-DEPENDENT RNA AND DNA HELICASE"/>
    <property type="match status" value="1"/>
</dbReference>
<dbReference type="InParanoid" id="B4D356"/>
<dbReference type="GO" id="GO:0016787">
    <property type="term" value="F:hydrolase activity"/>
    <property type="evidence" value="ECO:0007669"/>
    <property type="project" value="UniProtKB-KW"/>
</dbReference>
<dbReference type="GO" id="GO:0004386">
    <property type="term" value="F:helicase activity"/>
    <property type="evidence" value="ECO:0007669"/>
    <property type="project" value="UniProtKB-KW"/>
</dbReference>
<dbReference type="Pfam" id="PF00270">
    <property type="entry name" value="DEAD"/>
    <property type="match status" value="1"/>
</dbReference>
<dbReference type="PANTHER" id="PTHR12131:SF29">
    <property type="entry name" value="DEXH-BOX ATP-DEPENDENT RNA HELICASE DEXH17 ISOFORM X1"/>
    <property type="match status" value="1"/>
</dbReference>
<name>B4D356_9BACT</name>
<dbReference type="PROSITE" id="PS51194">
    <property type="entry name" value="HELICASE_CTER"/>
    <property type="match status" value="1"/>
</dbReference>
<evidence type="ECO:0000313" key="8">
    <source>
        <dbReference type="Proteomes" id="UP000005824"/>
    </source>
</evidence>
<proteinExistence type="predicted"/>
<evidence type="ECO:0000259" key="6">
    <source>
        <dbReference type="PROSITE" id="PS51194"/>
    </source>
</evidence>
<dbReference type="Pfam" id="PF00271">
    <property type="entry name" value="Helicase_C"/>
    <property type="match status" value="1"/>
</dbReference>
<evidence type="ECO:0000256" key="2">
    <source>
        <dbReference type="ARBA" id="ARBA00022801"/>
    </source>
</evidence>
<dbReference type="Gene3D" id="3.40.50.300">
    <property type="entry name" value="P-loop containing nucleotide triphosphate hydrolases"/>
    <property type="match status" value="2"/>
</dbReference>
<organism evidence="7 8">
    <name type="scientific">Chthoniobacter flavus Ellin428</name>
    <dbReference type="NCBI Taxonomy" id="497964"/>
    <lineage>
        <taxon>Bacteria</taxon>
        <taxon>Pseudomonadati</taxon>
        <taxon>Verrucomicrobiota</taxon>
        <taxon>Spartobacteria</taxon>
        <taxon>Chthoniobacterales</taxon>
        <taxon>Chthoniobacteraceae</taxon>
        <taxon>Chthoniobacter</taxon>
    </lineage>
</organism>
<evidence type="ECO:0000313" key="7">
    <source>
        <dbReference type="EMBL" id="EDY19167.1"/>
    </source>
</evidence>
<dbReference type="eggNOG" id="COG1204">
    <property type="taxonomic scope" value="Bacteria"/>
</dbReference>
<keyword evidence="1" id="KW-0547">Nucleotide-binding</keyword>
<dbReference type="GO" id="GO:0003676">
    <property type="term" value="F:nucleic acid binding"/>
    <property type="evidence" value="ECO:0007669"/>
    <property type="project" value="InterPro"/>
</dbReference>
<dbReference type="SMART" id="SM00487">
    <property type="entry name" value="DEXDc"/>
    <property type="match status" value="1"/>
</dbReference>
<sequence>MVVHAPTGAGKTYVFELFLPALKGQAIFTVPTRALANDKLAEWQARGWDVGISTGDLAYQLDAKIVVATLETQKRKFLQRRGPRLLVVDEYQMIADPVRGLNYELALALAPPETQLLLLSGSVANPQDIVTWLKRIGRDAMLVSHTERPVPLEEVDLENLPNKMPANVRGRWPRLVGNALRADLGPILLFAPRRRAAEELARDLASALPADAPLHLNLEQQQLAGPQLAKLLSRRIAFHHSGLSYAQRAGLVEPLAKAGQLRAVVATMGLAAGINFSMRAVLITDTRYMAGNLERQVAPDEVLQMFGRAGRRGLDELGYALISDRPPRLHDGRPRQLKRPAQVDWPTLLAVMHAAVQTGADPFTAALDLNTRLFTAQAVPLGIEHSRQTGPMPCGLSVDMERARFARRGVAEMLNSRGEWEVRPEATATTLGEVLAREGERWRPALSLARTLDPFGFGNLCKLETEGTKRYGREAIIGTRRGDTMLALAPWLRRLLRKARLEPDALQHEVIERLPSLMQQAAPEERMVPPAMALRFVTRGDQLLARQDFSGAPATAFRDRHGRLLLAPPERRELPPVCRNCPELQVYCERVEITQSPAYAWRRLGLIDVAGVPTPRGILFSFFHHGEGLAVAAALEDESYPLEELVFDLANLRAGPRFAGDDSPYGGRLGGLCQRVYERADLPGYLDMGVPLDYGAGASEVVRDIVERGASRTRLLTESLRQGDIERALIEWRSVLRHIVWAPDYDLSRWRDLKSAASDLLEKSASPTTIARP</sequence>
<dbReference type="InterPro" id="IPR011545">
    <property type="entry name" value="DEAD/DEAH_box_helicase_dom"/>
</dbReference>
<evidence type="ECO:0000259" key="5">
    <source>
        <dbReference type="PROSITE" id="PS51192"/>
    </source>
</evidence>
<evidence type="ECO:0000256" key="1">
    <source>
        <dbReference type="ARBA" id="ARBA00022741"/>
    </source>
</evidence>
<feature type="domain" description="Helicase C-terminal" evidence="6">
    <location>
        <begin position="156"/>
        <end position="352"/>
    </location>
</feature>
<keyword evidence="4" id="KW-0067">ATP-binding</keyword>
<dbReference type="InterPro" id="IPR027417">
    <property type="entry name" value="P-loop_NTPase"/>
</dbReference>
<evidence type="ECO:0000256" key="3">
    <source>
        <dbReference type="ARBA" id="ARBA00022806"/>
    </source>
</evidence>